<keyword evidence="3" id="KW-1003">Cell membrane</keyword>
<comment type="similarity">
    <text evidence="2">Belongs to the DoxX family.</text>
</comment>
<dbReference type="Pfam" id="PF07681">
    <property type="entry name" value="DoxX"/>
    <property type="match status" value="1"/>
</dbReference>
<sequence>MSRSTDTARGPLYDLTVLAVRLAVGWVFAEHAWRTRDGAPLITARLTELGLPAGDIVVAVLPYVELLCALAFAVGLVTPVAGAMLATIASGALWLSMTAAPHAPTLPAASPALLATAMLACLPPALYPGRWSVDGVLATRSATRHEMSGNRTKPTLKTPARRPEDAPPLPYPEGRAALRRPSHT</sequence>
<evidence type="ECO:0000256" key="4">
    <source>
        <dbReference type="ARBA" id="ARBA00022692"/>
    </source>
</evidence>
<dbReference type="RefSeq" id="WP_017621075.1">
    <property type="nucleotide sequence ID" value="NZ_ANBG01000378.1"/>
</dbReference>
<dbReference type="Proteomes" id="UP000215005">
    <property type="component" value="Chromosome"/>
</dbReference>
<protein>
    <submittedName>
        <fullName evidence="8">DoxX family protein</fullName>
    </submittedName>
</protein>
<dbReference type="PANTHER" id="PTHR33452">
    <property type="entry name" value="OXIDOREDUCTASE CATD-RELATED"/>
    <property type="match status" value="1"/>
</dbReference>
<keyword evidence="6" id="KW-0472">Membrane</keyword>
<evidence type="ECO:0000256" key="1">
    <source>
        <dbReference type="ARBA" id="ARBA00004651"/>
    </source>
</evidence>
<dbReference type="InterPro" id="IPR032808">
    <property type="entry name" value="DoxX"/>
</dbReference>
<evidence type="ECO:0000256" key="3">
    <source>
        <dbReference type="ARBA" id="ARBA00022475"/>
    </source>
</evidence>
<dbReference type="PANTHER" id="PTHR33452:SF1">
    <property type="entry name" value="INNER MEMBRANE PROTEIN YPHA-RELATED"/>
    <property type="match status" value="1"/>
</dbReference>
<gene>
    <name evidence="8" type="ORF">CDO52_10250</name>
</gene>
<dbReference type="GO" id="GO:0005886">
    <property type="term" value="C:plasma membrane"/>
    <property type="evidence" value="ECO:0007669"/>
    <property type="project" value="UniProtKB-SubCell"/>
</dbReference>
<dbReference type="OrthoDB" id="3430891at2"/>
<proteinExistence type="inferred from homology"/>
<dbReference type="EMBL" id="CP022753">
    <property type="protein sequence ID" value="ASU83112.1"/>
    <property type="molecule type" value="Genomic_DNA"/>
</dbReference>
<evidence type="ECO:0000313" key="8">
    <source>
        <dbReference type="EMBL" id="ASU83112.1"/>
    </source>
</evidence>
<dbReference type="AlphaFoldDB" id="A0A223S4Q6"/>
<keyword evidence="5" id="KW-1133">Transmembrane helix</keyword>
<organism evidence="8 9">
    <name type="scientific">Nocardiopsis gilva YIM 90087</name>
    <dbReference type="NCBI Taxonomy" id="1235441"/>
    <lineage>
        <taxon>Bacteria</taxon>
        <taxon>Bacillati</taxon>
        <taxon>Actinomycetota</taxon>
        <taxon>Actinomycetes</taxon>
        <taxon>Streptosporangiales</taxon>
        <taxon>Nocardiopsidaceae</taxon>
        <taxon>Nocardiopsis</taxon>
    </lineage>
</organism>
<name>A0A223S4Q6_9ACTN</name>
<dbReference type="KEGG" id="ngv:CDO52_10250"/>
<feature type="region of interest" description="Disordered" evidence="7">
    <location>
        <begin position="143"/>
        <end position="184"/>
    </location>
</feature>
<comment type="subcellular location">
    <subcellularLocation>
        <location evidence="1">Cell membrane</location>
        <topology evidence="1">Multi-pass membrane protein</topology>
    </subcellularLocation>
</comment>
<reference evidence="8 9" key="1">
    <citation type="submission" date="2017-08" db="EMBL/GenBank/DDBJ databases">
        <title>The complete genome sequence of Nocardiopsis gilva YIM 90087.</title>
        <authorList>
            <person name="Yin M."/>
            <person name="Tang S."/>
        </authorList>
    </citation>
    <scope>NUCLEOTIDE SEQUENCE [LARGE SCALE GENOMIC DNA]</scope>
    <source>
        <strain evidence="8 9">YIM 90087</strain>
    </source>
</reference>
<evidence type="ECO:0000256" key="5">
    <source>
        <dbReference type="ARBA" id="ARBA00022989"/>
    </source>
</evidence>
<dbReference type="InterPro" id="IPR051907">
    <property type="entry name" value="DoxX-like_oxidoreductase"/>
</dbReference>
<evidence type="ECO:0000256" key="6">
    <source>
        <dbReference type="ARBA" id="ARBA00023136"/>
    </source>
</evidence>
<evidence type="ECO:0000313" key="9">
    <source>
        <dbReference type="Proteomes" id="UP000215005"/>
    </source>
</evidence>
<evidence type="ECO:0000256" key="7">
    <source>
        <dbReference type="SAM" id="MobiDB-lite"/>
    </source>
</evidence>
<evidence type="ECO:0000256" key="2">
    <source>
        <dbReference type="ARBA" id="ARBA00006679"/>
    </source>
</evidence>
<keyword evidence="9" id="KW-1185">Reference proteome</keyword>
<accession>A0A223S4Q6</accession>
<keyword evidence="4" id="KW-0812">Transmembrane</keyword>